<dbReference type="InterPro" id="IPR015421">
    <property type="entry name" value="PyrdxlP-dep_Trfase_major"/>
</dbReference>
<dbReference type="NCBIfam" id="TIGR02379">
    <property type="entry name" value="ECA_wecE"/>
    <property type="match status" value="1"/>
</dbReference>
<dbReference type="GO" id="GO:0019180">
    <property type="term" value="F:dTDP-4-amino-4,6-dideoxygalactose transaminase activity"/>
    <property type="evidence" value="ECO:0007669"/>
    <property type="project" value="TreeGrafter"/>
</dbReference>
<dbReference type="GO" id="GO:0030170">
    <property type="term" value="F:pyridoxal phosphate binding"/>
    <property type="evidence" value="ECO:0007669"/>
    <property type="project" value="TreeGrafter"/>
</dbReference>
<dbReference type="InterPro" id="IPR012749">
    <property type="entry name" value="WecE-like"/>
</dbReference>
<dbReference type="Pfam" id="PF01041">
    <property type="entry name" value="DegT_DnrJ_EryC1"/>
    <property type="match status" value="1"/>
</dbReference>
<dbReference type="InterPro" id="IPR015424">
    <property type="entry name" value="PyrdxlP-dep_Trfase"/>
</dbReference>
<dbReference type="SUPFAM" id="SSF53383">
    <property type="entry name" value="PLP-dependent transferases"/>
    <property type="match status" value="1"/>
</dbReference>
<dbReference type="OrthoDB" id="416253at2759"/>
<dbReference type="Gene3D" id="3.90.1150.10">
    <property type="entry name" value="Aspartate Aminotransferase, domain 1"/>
    <property type="match status" value="1"/>
</dbReference>
<evidence type="ECO:0000313" key="2">
    <source>
        <dbReference type="Proteomes" id="UP000800041"/>
    </source>
</evidence>
<dbReference type="InterPro" id="IPR015422">
    <property type="entry name" value="PyrdxlP-dep_Trfase_small"/>
</dbReference>
<name>A0A6G1H042_9PEZI</name>
<dbReference type="InterPro" id="IPR000653">
    <property type="entry name" value="DegT/StrS_aminotransferase"/>
</dbReference>
<proteinExistence type="predicted"/>
<dbReference type="FunFam" id="3.40.640.10:FF:000037">
    <property type="entry name" value="dTDP-4-amino-4,6-dideoxygalactose transaminase"/>
    <property type="match status" value="1"/>
</dbReference>
<dbReference type="Gene3D" id="3.40.640.10">
    <property type="entry name" value="Type I PLP-dependent aspartate aminotransferase-like (Major domain)"/>
    <property type="match status" value="1"/>
</dbReference>
<dbReference type="PANTHER" id="PTHR30244:SF34">
    <property type="entry name" value="DTDP-4-AMINO-4,6-DIDEOXYGALACTOSE TRANSAMINASE"/>
    <property type="match status" value="1"/>
</dbReference>
<evidence type="ECO:0000313" key="1">
    <source>
        <dbReference type="EMBL" id="KAF1986338.1"/>
    </source>
</evidence>
<dbReference type="CDD" id="cd00616">
    <property type="entry name" value="AHBA_syn"/>
    <property type="match status" value="1"/>
</dbReference>
<dbReference type="EMBL" id="ML977157">
    <property type="protein sequence ID" value="KAF1986338.1"/>
    <property type="molecule type" value="Genomic_DNA"/>
</dbReference>
<dbReference type="PIRSF" id="PIRSF000390">
    <property type="entry name" value="PLP_StrS"/>
    <property type="match status" value="1"/>
</dbReference>
<accession>A0A6G1H042</accession>
<organism evidence="1 2">
    <name type="scientific">Aulographum hederae CBS 113979</name>
    <dbReference type="NCBI Taxonomy" id="1176131"/>
    <lineage>
        <taxon>Eukaryota</taxon>
        <taxon>Fungi</taxon>
        <taxon>Dikarya</taxon>
        <taxon>Ascomycota</taxon>
        <taxon>Pezizomycotina</taxon>
        <taxon>Dothideomycetes</taxon>
        <taxon>Pleosporomycetidae</taxon>
        <taxon>Aulographales</taxon>
        <taxon>Aulographaceae</taxon>
    </lineage>
</organism>
<sequence>MPPPKAIKFIPTTSTTIVGTELANIQDVLTTNNLSGKGKYTKLCESWLQNSMKTGRPFLVSSCTSALEIAAILANIQPGDEIILPSYTYVSTANAFVVRGAVPVFVDLDDRTMNIDANLIEAAITPKTKVIVPMHYGGIACDMDAIMSIAQKHNLLVVEDAAQACTSTYKGRALGTIGHMGCISFQEKKNLTAGGQGGALLVNDATLLPRAEIIYEHGTSRAQFARGEVERYQWLDLGTNATLCEVQAAFLYAQLLASESITGRRLEIWERYYEGLAPLAGKGVVKIPRVPDGGMHNANIFYVRLEDPGRREAFQTYMAEGNIGIQAQFVPLHSSVFGKEVGRFVGQDRVTTLASLQIVLLPVHLGVSDDEAEVVVRRVLSFWEEEEEGEEGVTVV</sequence>
<gene>
    <name evidence="1" type="ORF">K402DRAFT_87345</name>
</gene>
<reference evidence="1" key="1">
    <citation type="journal article" date="2020" name="Stud. Mycol.">
        <title>101 Dothideomycetes genomes: a test case for predicting lifestyles and emergence of pathogens.</title>
        <authorList>
            <person name="Haridas S."/>
            <person name="Albert R."/>
            <person name="Binder M."/>
            <person name="Bloem J."/>
            <person name="Labutti K."/>
            <person name="Salamov A."/>
            <person name="Andreopoulos B."/>
            <person name="Baker S."/>
            <person name="Barry K."/>
            <person name="Bills G."/>
            <person name="Bluhm B."/>
            <person name="Cannon C."/>
            <person name="Castanera R."/>
            <person name="Culley D."/>
            <person name="Daum C."/>
            <person name="Ezra D."/>
            <person name="Gonzalez J."/>
            <person name="Henrissat B."/>
            <person name="Kuo A."/>
            <person name="Liang C."/>
            <person name="Lipzen A."/>
            <person name="Lutzoni F."/>
            <person name="Magnuson J."/>
            <person name="Mondo S."/>
            <person name="Nolan M."/>
            <person name="Ohm R."/>
            <person name="Pangilinan J."/>
            <person name="Park H.-J."/>
            <person name="Ramirez L."/>
            <person name="Alfaro M."/>
            <person name="Sun H."/>
            <person name="Tritt A."/>
            <person name="Yoshinaga Y."/>
            <person name="Zwiers L.-H."/>
            <person name="Turgeon B."/>
            <person name="Goodwin S."/>
            <person name="Spatafora J."/>
            <person name="Crous P."/>
            <person name="Grigoriev I."/>
        </authorList>
    </citation>
    <scope>NUCLEOTIDE SEQUENCE</scope>
    <source>
        <strain evidence="1">CBS 113979</strain>
    </source>
</reference>
<keyword evidence="2" id="KW-1185">Reference proteome</keyword>
<dbReference type="PANTHER" id="PTHR30244">
    <property type="entry name" value="TRANSAMINASE"/>
    <property type="match status" value="1"/>
</dbReference>
<protein>
    <submittedName>
        <fullName evidence="1">Putative pyridoxal phosphate-dependent enzyme</fullName>
    </submittedName>
</protein>
<dbReference type="NCBIfam" id="NF008687">
    <property type="entry name" value="PRK11706.1"/>
    <property type="match status" value="1"/>
</dbReference>
<dbReference type="Proteomes" id="UP000800041">
    <property type="component" value="Unassembled WGS sequence"/>
</dbReference>
<dbReference type="AlphaFoldDB" id="A0A6G1H042"/>
<dbReference type="GO" id="GO:0000271">
    <property type="term" value="P:polysaccharide biosynthetic process"/>
    <property type="evidence" value="ECO:0007669"/>
    <property type="project" value="TreeGrafter"/>
</dbReference>